<dbReference type="RefSeq" id="XP_037193010.1">
    <property type="nucleotide sequence ID" value="XM_037334476.1"/>
</dbReference>
<organism evidence="2 3">
    <name type="scientific">Botrytis fragariae</name>
    <dbReference type="NCBI Taxonomy" id="1964551"/>
    <lineage>
        <taxon>Eukaryota</taxon>
        <taxon>Fungi</taxon>
        <taxon>Dikarya</taxon>
        <taxon>Ascomycota</taxon>
        <taxon>Pezizomycotina</taxon>
        <taxon>Leotiomycetes</taxon>
        <taxon>Helotiales</taxon>
        <taxon>Sclerotiniaceae</taxon>
        <taxon>Botrytis</taxon>
    </lineage>
</organism>
<gene>
    <name evidence="2" type="ORF">Bfra_004071</name>
</gene>
<feature type="region of interest" description="Disordered" evidence="1">
    <location>
        <begin position="88"/>
        <end position="114"/>
    </location>
</feature>
<dbReference type="Proteomes" id="UP000531561">
    <property type="component" value="Unassembled WGS sequence"/>
</dbReference>
<evidence type="ECO:0000256" key="1">
    <source>
        <dbReference type="SAM" id="MobiDB-lite"/>
    </source>
</evidence>
<feature type="region of interest" description="Disordered" evidence="1">
    <location>
        <begin position="1"/>
        <end position="72"/>
    </location>
</feature>
<evidence type="ECO:0000313" key="2">
    <source>
        <dbReference type="EMBL" id="KAF5874064.1"/>
    </source>
</evidence>
<feature type="compositionally biased region" description="Basic residues" evidence="1">
    <location>
        <begin position="133"/>
        <end position="142"/>
    </location>
</feature>
<sequence>MGNEVSTQRVTFGSRPPLPPYKQVQQEASLNKDTLSTNKREREDSEEDHSSQNVSKRRKLHQDENGSHNILTSKSLIVILRCDSLSSLQSVSQQKNPMRTKKDSGSSREENNPRAVLKGLVKQELEYINREKQNRRRLRRQREKAMASNPGRDPIGTPSSADLQTNISTDFSTVSERTASAANKDVKIKESPEIRMKFRFKTSPNKSASTSSAAAENKDQLIVKLKLPKELMDI</sequence>
<feature type="compositionally biased region" description="Polar residues" evidence="1">
    <location>
        <begin position="1"/>
        <end position="11"/>
    </location>
</feature>
<feature type="compositionally biased region" description="Polar residues" evidence="1">
    <location>
        <begin position="23"/>
        <end position="37"/>
    </location>
</feature>
<dbReference type="AlphaFoldDB" id="A0A8H6EJ16"/>
<feature type="region of interest" description="Disordered" evidence="1">
    <location>
        <begin position="197"/>
        <end position="216"/>
    </location>
</feature>
<dbReference type="EMBL" id="JABFCT010000007">
    <property type="protein sequence ID" value="KAF5874064.1"/>
    <property type="molecule type" value="Genomic_DNA"/>
</dbReference>
<keyword evidence="3" id="KW-1185">Reference proteome</keyword>
<proteinExistence type="predicted"/>
<reference evidence="2 3" key="1">
    <citation type="journal article" date="2020" name="Phytopathology">
        <title>A high-quality genome resource of Botrytis fragariae, a new and rapidly spreading fungal pathogen causing strawberry gray mold in the U.S.A.</title>
        <authorList>
            <person name="Wu Y."/>
            <person name="Saski C.A."/>
            <person name="Schnabel G."/>
            <person name="Xiao S."/>
            <person name="Hu M."/>
        </authorList>
    </citation>
    <scope>NUCLEOTIDE SEQUENCE [LARGE SCALE GENOMIC DNA]</scope>
    <source>
        <strain evidence="2 3">BVB16</strain>
    </source>
</reference>
<feature type="region of interest" description="Disordered" evidence="1">
    <location>
        <begin position="132"/>
        <end position="162"/>
    </location>
</feature>
<comment type="caution">
    <text evidence="2">The sequence shown here is derived from an EMBL/GenBank/DDBJ whole genome shotgun (WGS) entry which is preliminary data.</text>
</comment>
<evidence type="ECO:0000313" key="3">
    <source>
        <dbReference type="Proteomes" id="UP000531561"/>
    </source>
</evidence>
<accession>A0A8H6EJ16</accession>
<dbReference type="OrthoDB" id="3557180at2759"/>
<feature type="compositionally biased region" description="Basic and acidic residues" evidence="1">
    <location>
        <begin position="100"/>
        <end position="112"/>
    </location>
</feature>
<dbReference type="GeneID" id="59258168"/>
<protein>
    <submittedName>
        <fullName evidence="2">Uncharacterized protein</fullName>
    </submittedName>
</protein>
<name>A0A8H6EJ16_9HELO</name>
<feature type="compositionally biased region" description="Polar residues" evidence="1">
    <location>
        <begin position="202"/>
        <end position="214"/>
    </location>
</feature>